<dbReference type="GO" id="GO:0043531">
    <property type="term" value="F:ADP binding"/>
    <property type="evidence" value="ECO:0007669"/>
    <property type="project" value="InterPro"/>
</dbReference>
<gene>
    <name evidence="8" type="ORF">B0I31_106270</name>
</gene>
<accession>A0A2P8I8G4</accession>
<dbReference type="Pfam" id="PF03704">
    <property type="entry name" value="BTAD"/>
    <property type="match status" value="1"/>
</dbReference>
<dbReference type="PROSITE" id="PS51755">
    <property type="entry name" value="OMPR_PHOB"/>
    <property type="match status" value="1"/>
</dbReference>
<feature type="repeat" description="TPR" evidence="5">
    <location>
        <begin position="834"/>
        <end position="867"/>
    </location>
</feature>
<dbReference type="SMART" id="SM01043">
    <property type="entry name" value="BTAD"/>
    <property type="match status" value="1"/>
</dbReference>
<comment type="caution">
    <text evidence="8">The sequence shown here is derived from an EMBL/GenBank/DDBJ whole genome shotgun (WGS) entry which is preliminary data.</text>
</comment>
<evidence type="ECO:0000256" key="6">
    <source>
        <dbReference type="PROSITE-ProRule" id="PRU01091"/>
    </source>
</evidence>
<dbReference type="OrthoDB" id="3275754at2"/>
<dbReference type="GO" id="GO:0000160">
    <property type="term" value="P:phosphorelay signal transduction system"/>
    <property type="evidence" value="ECO:0007669"/>
    <property type="project" value="InterPro"/>
</dbReference>
<dbReference type="SUPFAM" id="SSF48452">
    <property type="entry name" value="TPR-like"/>
    <property type="match status" value="3"/>
</dbReference>
<dbReference type="Gene3D" id="3.40.50.300">
    <property type="entry name" value="P-loop containing nucleotide triphosphate hydrolases"/>
    <property type="match status" value="1"/>
</dbReference>
<dbReference type="InterPro" id="IPR001867">
    <property type="entry name" value="OmpR/PhoB-type_DNA-bd"/>
</dbReference>
<evidence type="ECO:0000313" key="9">
    <source>
        <dbReference type="Proteomes" id="UP000241118"/>
    </source>
</evidence>
<keyword evidence="2" id="KW-0805">Transcription regulation</keyword>
<dbReference type="PRINTS" id="PR00364">
    <property type="entry name" value="DISEASERSIST"/>
</dbReference>
<evidence type="ECO:0000256" key="3">
    <source>
        <dbReference type="ARBA" id="ARBA00023125"/>
    </source>
</evidence>
<evidence type="ECO:0000259" key="7">
    <source>
        <dbReference type="PROSITE" id="PS51755"/>
    </source>
</evidence>
<dbReference type="PROSITE" id="PS50005">
    <property type="entry name" value="TPR"/>
    <property type="match status" value="1"/>
</dbReference>
<sequence length="923" mass="100016">METEFKVLGPLEVWHGGRQVALPAGKARVLLASLLLRAGSVVPMDVLVDRLWDGRSVDPARTRATLHMVVTRLRQSLGTANVVRTATGGYAADVPPGALDLHRFRELVDRDRLTEALDLWRGEPLSDVPSDLLHGEDVAPLLEERLDALERRLDADLAAGRAAQVVPELRSLTREHPLRERFWGQLMEALSRSDRQAEALAAYRSVSGLLAEQLGVDPGPRLQELRQRILTAAPDFAEGVPSGTPSAPRAVPAPRQLPMHTRLFVGRERELAVLSALLDSAPAGQEGAVVVSAIHGTAGVGKTALALRWASRNAHRFPDGQLYVNLRGFDQTGVPTSPGEALSGFLCALGVLPERVPSGLDEQVALYRSLLAGRRVLVVLDNAADSEQVRPLLPSGSRCLALVTSRNQLDGLVVREGARPLPLGVLSDEEATALLVRQLGAERVGAEPDAVRELIGHCAGLPLALSVVAARAAAHPGFTLRALAGELADERTRLAALDTGEATTSVKTVFSWSYERLSPAAARMFLLLGVHAGPEVSIPAAASLAGVPVRAARQALGELGRLHLIAEPVPGRFTLHDLVHAYARDLVAAHDDRDGTREALRRVLDHYLHTADAADRLLYSQREEVRLARPAPGAVVTELTGRADALAWFTLEHASLSAAVGHAAAHGFDIHAWQLAWATTAFARLRSFWHEQARCLEVALAAARRLDDRVALASTHRGLGRICVVLRRFAESETHLTAALDLVRELGDRQSQAHIHRHLGGLYEAWDRLPEALHHAEQALAVFEELGDLPGTARALNAVGWARAMLGEDLRRALADCGRALELCREVDDLLAEAATWDSLGYVHHRLRELDEAVRCYREALPRYRESGDRWEEAATLQRLGDTHVLAGDHDAAREVWQAALDILEQVGHGNVAALRAKVAGLP</sequence>
<feature type="domain" description="OmpR/PhoB-type" evidence="7">
    <location>
        <begin position="1"/>
        <end position="94"/>
    </location>
</feature>
<dbReference type="SUPFAM" id="SSF52540">
    <property type="entry name" value="P-loop containing nucleoside triphosphate hydrolases"/>
    <property type="match status" value="1"/>
</dbReference>
<dbReference type="InterPro" id="IPR016032">
    <property type="entry name" value="Sig_transdc_resp-reg_C-effctor"/>
</dbReference>
<keyword evidence="3 6" id="KW-0238">DNA-binding</keyword>
<comment type="similarity">
    <text evidence="1">Belongs to the AfsR/DnrI/RedD regulatory family.</text>
</comment>
<dbReference type="Gene3D" id="1.10.10.10">
    <property type="entry name" value="Winged helix-like DNA-binding domain superfamily/Winged helix DNA-binding domain"/>
    <property type="match status" value="1"/>
</dbReference>
<feature type="DNA-binding region" description="OmpR/PhoB-type" evidence="6">
    <location>
        <begin position="1"/>
        <end position="94"/>
    </location>
</feature>
<dbReference type="SMART" id="SM00862">
    <property type="entry name" value="Trans_reg_C"/>
    <property type="match status" value="1"/>
</dbReference>
<dbReference type="Gene3D" id="1.25.40.10">
    <property type="entry name" value="Tetratricopeptide repeat domain"/>
    <property type="match status" value="3"/>
</dbReference>
<dbReference type="RefSeq" id="WP_146173894.1">
    <property type="nucleotide sequence ID" value="NZ_PYAX01000006.1"/>
</dbReference>
<evidence type="ECO:0000256" key="4">
    <source>
        <dbReference type="ARBA" id="ARBA00023163"/>
    </source>
</evidence>
<dbReference type="InterPro" id="IPR027417">
    <property type="entry name" value="P-loop_NTPase"/>
</dbReference>
<reference evidence="8 9" key="1">
    <citation type="submission" date="2018-03" db="EMBL/GenBank/DDBJ databases">
        <title>Genomic Encyclopedia of Type Strains, Phase III (KMG-III): the genomes of soil and plant-associated and newly described type strains.</title>
        <authorList>
            <person name="Whitman W."/>
        </authorList>
    </citation>
    <scope>NUCLEOTIDE SEQUENCE [LARGE SCALE GENOMIC DNA]</scope>
    <source>
        <strain evidence="8 9">CGMCC 4.7097</strain>
    </source>
</reference>
<keyword evidence="5" id="KW-0802">TPR repeat</keyword>
<evidence type="ECO:0000256" key="1">
    <source>
        <dbReference type="ARBA" id="ARBA00005820"/>
    </source>
</evidence>
<proteinExistence type="inferred from homology"/>
<dbReference type="AlphaFoldDB" id="A0A2P8I8G4"/>
<dbReference type="SMART" id="SM00028">
    <property type="entry name" value="TPR"/>
    <property type="match status" value="5"/>
</dbReference>
<dbReference type="InterPro" id="IPR019734">
    <property type="entry name" value="TPR_rpt"/>
</dbReference>
<evidence type="ECO:0000313" key="8">
    <source>
        <dbReference type="EMBL" id="PSL54754.1"/>
    </source>
</evidence>
<dbReference type="InterPro" id="IPR011990">
    <property type="entry name" value="TPR-like_helical_dom_sf"/>
</dbReference>
<dbReference type="Pfam" id="PF13424">
    <property type="entry name" value="TPR_12"/>
    <property type="match status" value="2"/>
</dbReference>
<dbReference type="InterPro" id="IPR051677">
    <property type="entry name" value="AfsR-DnrI-RedD_regulator"/>
</dbReference>
<dbReference type="EMBL" id="PYAX01000006">
    <property type="protein sequence ID" value="PSL54754.1"/>
    <property type="molecule type" value="Genomic_DNA"/>
</dbReference>
<dbReference type="SUPFAM" id="SSF46894">
    <property type="entry name" value="C-terminal effector domain of the bipartite response regulators"/>
    <property type="match status" value="1"/>
</dbReference>
<organism evidence="8 9">
    <name type="scientific">Saccharothrix carnea</name>
    <dbReference type="NCBI Taxonomy" id="1280637"/>
    <lineage>
        <taxon>Bacteria</taxon>
        <taxon>Bacillati</taxon>
        <taxon>Actinomycetota</taxon>
        <taxon>Actinomycetes</taxon>
        <taxon>Pseudonocardiales</taxon>
        <taxon>Pseudonocardiaceae</taxon>
        <taxon>Saccharothrix</taxon>
    </lineage>
</organism>
<dbReference type="InterPro" id="IPR036388">
    <property type="entry name" value="WH-like_DNA-bd_sf"/>
</dbReference>
<dbReference type="Proteomes" id="UP000241118">
    <property type="component" value="Unassembled WGS sequence"/>
</dbReference>
<keyword evidence="4" id="KW-0804">Transcription</keyword>
<dbReference type="PANTHER" id="PTHR35807:SF1">
    <property type="entry name" value="TRANSCRIPTIONAL REGULATOR REDD"/>
    <property type="match status" value="1"/>
</dbReference>
<dbReference type="PANTHER" id="PTHR35807">
    <property type="entry name" value="TRANSCRIPTIONAL REGULATOR REDD-RELATED"/>
    <property type="match status" value="1"/>
</dbReference>
<protein>
    <submittedName>
        <fullName evidence="8">DNA-binding SARP family transcriptional activator</fullName>
    </submittedName>
</protein>
<dbReference type="CDD" id="cd15831">
    <property type="entry name" value="BTAD"/>
    <property type="match status" value="1"/>
</dbReference>
<dbReference type="InterPro" id="IPR005158">
    <property type="entry name" value="BTAD"/>
</dbReference>
<evidence type="ECO:0000256" key="2">
    <source>
        <dbReference type="ARBA" id="ARBA00023015"/>
    </source>
</evidence>
<dbReference type="GO" id="GO:0006355">
    <property type="term" value="P:regulation of DNA-templated transcription"/>
    <property type="evidence" value="ECO:0007669"/>
    <property type="project" value="InterPro"/>
</dbReference>
<dbReference type="GO" id="GO:0003677">
    <property type="term" value="F:DNA binding"/>
    <property type="evidence" value="ECO:0007669"/>
    <property type="project" value="UniProtKB-UniRule"/>
</dbReference>
<name>A0A2P8I8G4_SACCR</name>
<evidence type="ECO:0000256" key="5">
    <source>
        <dbReference type="PROSITE-ProRule" id="PRU00339"/>
    </source>
</evidence>
<keyword evidence="9" id="KW-1185">Reference proteome</keyword>